<evidence type="ECO:0000256" key="2">
    <source>
        <dbReference type="ARBA" id="ARBA00022679"/>
    </source>
</evidence>
<dbReference type="GO" id="GO:0006749">
    <property type="term" value="P:glutathione metabolic process"/>
    <property type="evidence" value="ECO:0007669"/>
    <property type="project" value="TreeGrafter"/>
</dbReference>
<evidence type="ECO:0000313" key="5">
    <source>
        <dbReference type="Proteomes" id="UP000504604"/>
    </source>
</evidence>
<dbReference type="OrthoDB" id="4951845at2759"/>
<dbReference type="SUPFAM" id="SSF52833">
    <property type="entry name" value="Thioredoxin-like"/>
    <property type="match status" value="1"/>
</dbReference>
<dbReference type="Proteomes" id="UP000504604">
    <property type="component" value="Linkage group LG6"/>
</dbReference>
<dbReference type="GO" id="GO:0005737">
    <property type="term" value="C:cytoplasm"/>
    <property type="evidence" value="ECO:0007669"/>
    <property type="project" value="TreeGrafter"/>
</dbReference>
<dbReference type="Gene3D" id="3.40.30.10">
    <property type="entry name" value="Glutaredoxin"/>
    <property type="match status" value="1"/>
</dbReference>
<keyword evidence="5" id="KW-1185">Reference proteome</keyword>
<dbReference type="EC" id="2.5.1.18" evidence="1"/>
<keyword evidence="2" id="KW-0808">Transferase</keyword>
<dbReference type="InterPro" id="IPR045073">
    <property type="entry name" value="Omega/Tau-like"/>
</dbReference>
<evidence type="ECO:0000313" key="6">
    <source>
        <dbReference type="RefSeq" id="XP_011083295.1"/>
    </source>
</evidence>
<evidence type="ECO:0000256" key="3">
    <source>
        <dbReference type="ARBA" id="ARBA00047960"/>
    </source>
</evidence>
<organism evidence="5 6">
    <name type="scientific">Sesamum indicum</name>
    <name type="common">Oriental sesame</name>
    <name type="synonym">Sesamum orientale</name>
    <dbReference type="NCBI Taxonomy" id="4182"/>
    <lineage>
        <taxon>Eukaryota</taxon>
        <taxon>Viridiplantae</taxon>
        <taxon>Streptophyta</taxon>
        <taxon>Embryophyta</taxon>
        <taxon>Tracheophyta</taxon>
        <taxon>Spermatophyta</taxon>
        <taxon>Magnoliopsida</taxon>
        <taxon>eudicotyledons</taxon>
        <taxon>Gunneridae</taxon>
        <taxon>Pentapetalae</taxon>
        <taxon>asterids</taxon>
        <taxon>lamiids</taxon>
        <taxon>Lamiales</taxon>
        <taxon>Pedaliaceae</taxon>
        <taxon>Sesamum</taxon>
    </lineage>
</organism>
<dbReference type="InterPro" id="IPR004045">
    <property type="entry name" value="Glutathione_S-Trfase_N"/>
</dbReference>
<accession>A0A6I9TQ74</accession>
<dbReference type="CDD" id="cd03058">
    <property type="entry name" value="GST_N_Tau"/>
    <property type="match status" value="1"/>
</dbReference>
<name>A0A6I9TQ74_SESIN</name>
<dbReference type="GeneID" id="105165831"/>
<dbReference type="PROSITE" id="PS50404">
    <property type="entry name" value="GST_NTER"/>
    <property type="match status" value="1"/>
</dbReference>
<dbReference type="FunFam" id="3.40.30.10:FF:000014">
    <property type="entry name" value="Tau class glutathione S-transferase"/>
    <property type="match status" value="1"/>
</dbReference>
<dbReference type="SFLD" id="SFLDG00358">
    <property type="entry name" value="Main_(cytGST)"/>
    <property type="match status" value="1"/>
</dbReference>
<dbReference type="PANTHER" id="PTHR11260">
    <property type="entry name" value="GLUTATHIONE S-TRANSFERASE, GST, SUPERFAMILY, GST DOMAIN CONTAINING"/>
    <property type="match status" value="1"/>
</dbReference>
<reference evidence="6" key="1">
    <citation type="submission" date="2025-08" db="UniProtKB">
        <authorList>
            <consortium name="RefSeq"/>
        </authorList>
    </citation>
    <scope>IDENTIFICATION</scope>
</reference>
<dbReference type="InterPro" id="IPR040079">
    <property type="entry name" value="Glutathione_S-Trfase"/>
</dbReference>
<gene>
    <name evidence="6" type="primary">LOC105165831</name>
</gene>
<dbReference type="AlphaFoldDB" id="A0A6I9TQ74"/>
<dbReference type="Pfam" id="PF02798">
    <property type="entry name" value="GST_N"/>
    <property type="match status" value="1"/>
</dbReference>
<feature type="domain" description="GST N-terminal" evidence="4">
    <location>
        <begin position="3"/>
        <end position="82"/>
    </location>
</feature>
<dbReference type="InParanoid" id="A0A6I9TQ74"/>
<comment type="catalytic activity">
    <reaction evidence="3">
        <text>RX + glutathione = an S-substituted glutathione + a halide anion + H(+)</text>
        <dbReference type="Rhea" id="RHEA:16437"/>
        <dbReference type="ChEBI" id="CHEBI:15378"/>
        <dbReference type="ChEBI" id="CHEBI:16042"/>
        <dbReference type="ChEBI" id="CHEBI:17792"/>
        <dbReference type="ChEBI" id="CHEBI:57925"/>
        <dbReference type="ChEBI" id="CHEBI:90779"/>
        <dbReference type="EC" id="2.5.1.18"/>
    </reaction>
</comment>
<proteinExistence type="predicted"/>
<dbReference type="Gene3D" id="1.20.1050.10">
    <property type="match status" value="1"/>
</dbReference>
<evidence type="ECO:0000259" key="4">
    <source>
        <dbReference type="PROSITE" id="PS50404"/>
    </source>
</evidence>
<dbReference type="InterPro" id="IPR036249">
    <property type="entry name" value="Thioredoxin-like_sf"/>
</dbReference>
<dbReference type="PANTHER" id="PTHR11260:SF773">
    <property type="entry name" value="GLUTATHIONE S-TRANSFERASE U26"/>
    <property type="match status" value="1"/>
</dbReference>
<protein>
    <recommendedName>
        <fullName evidence="1">glutathione transferase</fullName>
        <ecNumber evidence="1">2.5.1.18</ecNumber>
    </recommendedName>
</protein>
<sequence>MADELILLDVHVSMFGMRVRVALAEKGIEYEYREENLANKSPLVLEMNPVHKKIPVLIHNGKPISESLIIVQYIDEVWKDKFPLLPSDPYQRAQAGFWVDLIDKKVLTLLITIMVKVELAELTVLASKEADSVEAPVATSDQRGRSAIVTKIDGTGLKRFARTRGIQWWSSEPVVRSDEGENAGGSEETNPMVPIRDRESSCRRRIDGNCPRRSISKLSRCRGGISKLVEGFCSPCYGESNGICGGQKFQVTVAELKREGGGDWRAISRL</sequence>
<dbReference type="KEGG" id="sind:105165831"/>
<evidence type="ECO:0000256" key="1">
    <source>
        <dbReference type="ARBA" id="ARBA00012452"/>
    </source>
</evidence>
<dbReference type="GO" id="GO:0004364">
    <property type="term" value="F:glutathione transferase activity"/>
    <property type="evidence" value="ECO:0007669"/>
    <property type="project" value="UniProtKB-EC"/>
</dbReference>
<dbReference type="RefSeq" id="XP_011083295.1">
    <property type="nucleotide sequence ID" value="XM_011084993.2"/>
</dbReference>
<dbReference type="SFLD" id="SFLDS00019">
    <property type="entry name" value="Glutathione_Transferase_(cytos"/>
    <property type="match status" value="1"/>
</dbReference>